<gene>
    <name evidence="2" type="ORF">OE88DRAFT_1280658</name>
</gene>
<evidence type="ECO:0000256" key="1">
    <source>
        <dbReference type="SAM" id="Phobius"/>
    </source>
</evidence>
<feature type="transmembrane region" description="Helical" evidence="1">
    <location>
        <begin position="118"/>
        <end position="137"/>
    </location>
</feature>
<keyword evidence="1" id="KW-1133">Transmembrane helix</keyword>
<name>A0A5C3NBG0_9AGAM</name>
<sequence length="292" mass="32225">MRENASNIPCSPTAARVPFPQIGLHSSLFSAVHRQSTWINFCVAWIVSALSYLLLLPFGEVNDLEPNPALCMTQAALVYGAPVVASYATLSLIVQLFINVYNHLREPGDPPKGLTIKIFWLLVCPWILYAIIIVDALEQGLLHMDKVQRGLAFCYVSTNVPGRISAGLTALALLVTVSLEVVVVVVLYRRWRLYRSLPVTKVPPLEMLVRVAAFTVFAFVAICLAGLLVTIRVDSYVDQLILAVMPVAAFLSLGINKDILSVWTQRKGQMIDPRKIAEEEDQGRGYHLPATA</sequence>
<dbReference type="OrthoDB" id="3259067at2759"/>
<feature type="transmembrane region" description="Helical" evidence="1">
    <location>
        <begin position="166"/>
        <end position="188"/>
    </location>
</feature>
<feature type="transmembrane region" description="Helical" evidence="1">
    <location>
        <begin position="76"/>
        <end position="98"/>
    </location>
</feature>
<evidence type="ECO:0000313" key="3">
    <source>
        <dbReference type="Proteomes" id="UP000305948"/>
    </source>
</evidence>
<proteinExistence type="predicted"/>
<dbReference type="Proteomes" id="UP000305948">
    <property type="component" value="Unassembled WGS sequence"/>
</dbReference>
<protein>
    <recommendedName>
        <fullName evidence="4">G-protein coupled receptors family 1 profile domain-containing protein</fullName>
    </recommendedName>
</protein>
<feature type="transmembrane region" description="Helical" evidence="1">
    <location>
        <begin position="240"/>
        <end position="260"/>
    </location>
</feature>
<feature type="transmembrane region" description="Helical" evidence="1">
    <location>
        <begin position="38"/>
        <end position="56"/>
    </location>
</feature>
<keyword evidence="1" id="KW-0812">Transmembrane</keyword>
<dbReference type="EMBL" id="ML213507">
    <property type="protein sequence ID" value="TFK53776.1"/>
    <property type="molecule type" value="Genomic_DNA"/>
</dbReference>
<feature type="transmembrane region" description="Helical" evidence="1">
    <location>
        <begin position="208"/>
        <end position="228"/>
    </location>
</feature>
<organism evidence="2 3">
    <name type="scientific">Heliocybe sulcata</name>
    <dbReference type="NCBI Taxonomy" id="5364"/>
    <lineage>
        <taxon>Eukaryota</taxon>
        <taxon>Fungi</taxon>
        <taxon>Dikarya</taxon>
        <taxon>Basidiomycota</taxon>
        <taxon>Agaricomycotina</taxon>
        <taxon>Agaricomycetes</taxon>
        <taxon>Gloeophyllales</taxon>
        <taxon>Gloeophyllaceae</taxon>
        <taxon>Heliocybe</taxon>
    </lineage>
</organism>
<keyword evidence="3" id="KW-1185">Reference proteome</keyword>
<dbReference type="AlphaFoldDB" id="A0A5C3NBG0"/>
<dbReference type="STRING" id="5364.A0A5C3NBG0"/>
<accession>A0A5C3NBG0</accession>
<keyword evidence="1" id="KW-0472">Membrane</keyword>
<evidence type="ECO:0008006" key="4">
    <source>
        <dbReference type="Google" id="ProtNLM"/>
    </source>
</evidence>
<evidence type="ECO:0000313" key="2">
    <source>
        <dbReference type="EMBL" id="TFK53776.1"/>
    </source>
</evidence>
<reference evidence="2 3" key="1">
    <citation type="journal article" date="2019" name="Nat. Ecol. Evol.">
        <title>Megaphylogeny resolves global patterns of mushroom evolution.</title>
        <authorList>
            <person name="Varga T."/>
            <person name="Krizsan K."/>
            <person name="Foldi C."/>
            <person name="Dima B."/>
            <person name="Sanchez-Garcia M."/>
            <person name="Sanchez-Ramirez S."/>
            <person name="Szollosi G.J."/>
            <person name="Szarkandi J.G."/>
            <person name="Papp V."/>
            <person name="Albert L."/>
            <person name="Andreopoulos W."/>
            <person name="Angelini C."/>
            <person name="Antonin V."/>
            <person name="Barry K.W."/>
            <person name="Bougher N.L."/>
            <person name="Buchanan P."/>
            <person name="Buyck B."/>
            <person name="Bense V."/>
            <person name="Catcheside P."/>
            <person name="Chovatia M."/>
            <person name="Cooper J."/>
            <person name="Damon W."/>
            <person name="Desjardin D."/>
            <person name="Finy P."/>
            <person name="Geml J."/>
            <person name="Haridas S."/>
            <person name="Hughes K."/>
            <person name="Justo A."/>
            <person name="Karasinski D."/>
            <person name="Kautmanova I."/>
            <person name="Kiss B."/>
            <person name="Kocsube S."/>
            <person name="Kotiranta H."/>
            <person name="LaButti K.M."/>
            <person name="Lechner B.E."/>
            <person name="Liimatainen K."/>
            <person name="Lipzen A."/>
            <person name="Lukacs Z."/>
            <person name="Mihaltcheva S."/>
            <person name="Morgado L.N."/>
            <person name="Niskanen T."/>
            <person name="Noordeloos M.E."/>
            <person name="Ohm R.A."/>
            <person name="Ortiz-Santana B."/>
            <person name="Ovrebo C."/>
            <person name="Racz N."/>
            <person name="Riley R."/>
            <person name="Savchenko A."/>
            <person name="Shiryaev A."/>
            <person name="Soop K."/>
            <person name="Spirin V."/>
            <person name="Szebenyi C."/>
            <person name="Tomsovsky M."/>
            <person name="Tulloss R.E."/>
            <person name="Uehling J."/>
            <person name="Grigoriev I.V."/>
            <person name="Vagvolgyi C."/>
            <person name="Papp T."/>
            <person name="Martin F.M."/>
            <person name="Miettinen O."/>
            <person name="Hibbett D.S."/>
            <person name="Nagy L.G."/>
        </authorList>
    </citation>
    <scope>NUCLEOTIDE SEQUENCE [LARGE SCALE GENOMIC DNA]</scope>
    <source>
        <strain evidence="2 3">OMC1185</strain>
    </source>
</reference>